<dbReference type="PANTHER" id="PTHR37205:SF1">
    <property type="entry name" value="F23A5.30 PROTEIN"/>
    <property type="match status" value="1"/>
</dbReference>
<sequence>MVSQGNESVAGRTQQYDARQIGGTSGINTTLDGLQFSGFPNQQIVESTMGLSSNVGNVSQGRNDMTGSRLATMDQKYNQQYNSCVPSTLQISSSSFRNTQGSTSSVGIQQELSSESESRNLRASQQTLGNTGQAVNSYYNSLWPHNHNLLEDTINLSCFPQTGGCSSNAMTSITSDYLNFNHGGFPGRNNIMQNALQRTGLQRPNGGRNIISSHMENTNQFVQGESFFNPQFGTVGIGQVLPLESESRDLFRLQQTMENANQIGVQGERSFHSQFGTVGVRELLPSESESRRERRILRQTVKNARQAVHSSHSYGTTSNLFNFNQGGFANSSDIRQSALQRTVSQRAHDGRTFLTSYIQNAQQFGLPGEAHLTHTASEFQQNIQTSPNRLDSSLLSIGPVTNTAAGYQSHDSNQAGSAYADWNQLRLRSRLSNFIFLVCNYISCNFIGANGSNHAVQTSSAVGGVPAIQSGLSRTRLASLAHSSHAIPSTPFASGHNVQTTIPLGYISDTQQGPAASILGAPSAQAPPAQAKRAKIRTDNSSDFQLCPLYEANDHISVIVGKGTAPVVNQNTRPGTDPNKLLIKPILGDRATNTSNTQELKEIFNALNSKRAKELLWQMKQQRQGQSDHIKAGGKQGNEEENEKKEMEGFSPASPPRIFWNSRKRSASARNLENALKVDFEKTTTKEPSDVPMKGDEAPPPSADDTPMSEEDKAVLSERRKALFEPLEPISSGSNGRHIPAEVLLPPPDFESASYPKGWLVGKKRKLVNVDVVESMRRIAVQEMNRKDREIDGLNEQLAEDARCLEHLQLQLLQERSKRADMERENSMLHDQVSMLMNMLEETEAAGDVDDAAPEDS</sequence>
<reference evidence="3" key="2">
    <citation type="journal article" date="2022" name="Hortic Res">
        <title>The genome of Dioscorea zingiberensis sheds light on the biosynthesis, origin and evolution of the medicinally important diosgenin saponins.</title>
        <authorList>
            <person name="Li Y."/>
            <person name="Tan C."/>
            <person name="Li Z."/>
            <person name="Guo J."/>
            <person name="Li S."/>
            <person name="Chen X."/>
            <person name="Wang C."/>
            <person name="Dai X."/>
            <person name="Yang H."/>
            <person name="Song W."/>
            <person name="Hou L."/>
            <person name="Xu J."/>
            <person name="Tong Z."/>
            <person name="Xu A."/>
            <person name="Yuan X."/>
            <person name="Wang W."/>
            <person name="Yang Q."/>
            <person name="Chen L."/>
            <person name="Sun Z."/>
            <person name="Wang K."/>
            <person name="Pan B."/>
            <person name="Chen J."/>
            <person name="Bao Y."/>
            <person name="Liu F."/>
            <person name="Qi X."/>
            <person name="Gang D.R."/>
            <person name="Wen J."/>
            <person name="Li J."/>
        </authorList>
    </citation>
    <scope>NUCLEOTIDE SEQUENCE</scope>
    <source>
        <strain evidence="3">Dzin_1.0</strain>
    </source>
</reference>
<evidence type="ECO:0000313" key="4">
    <source>
        <dbReference type="Proteomes" id="UP001085076"/>
    </source>
</evidence>
<evidence type="ECO:0000256" key="2">
    <source>
        <dbReference type="SAM" id="MobiDB-lite"/>
    </source>
</evidence>
<feature type="region of interest" description="Disordered" evidence="2">
    <location>
        <begin position="619"/>
        <end position="659"/>
    </location>
</feature>
<comment type="caution">
    <text evidence="3">The sequence shown here is derived from an EMBL/GenBank/DDBJ whole genome shotgun (WGS) entry which is preliminary data.</text>
</comment>
<accession>A0A9D5C3B8</accession>
<dbReference type="GO" id="GO:0009909">
    <property type="term" value="P:regulation of flower development"/>
    <property type="evidence" value="ECO:0007669"/>
    <property type="project" value="InterPro"/>
</dbReference>
<dbReference type="Proteomes" id="UP001085076">
    <property type="component" value="Miscellaneous, Linkage group lg08"/>
</dbReference>
<dbReference type="AlphaFoldDB" id="A0A9D5C3B8"/>
<feature type="compositionally biased region" description="Polar residues" evidence="2">
    <location>
        <begin position="95"/>
        <end position="110"/>
    </location>
</feature>
<feature type="coiled-coil region" evidence="1">
    <location>
        <begin position="777"/>
        <end position="825"/>
    </location>
</feature>
<dbReference type="OrthoDB" id="1907556at2759"/>
<evidence type="ECO:0000256" key="1">
    <source>
        <dbReference type="SAM" id="Coils"/>
    </source>
</evidence>
<dbReference type="EMBL" id="JAGGNH010000008">
    <property type="protein sequence ID" value="KAJ0965810.1"/>
    <property type="molecule type" value="Genomic_DNA"/>
</dbReference>
<evidence type="ECO:0000313" key="3">
    <source>
        <dbReference type="EMBL" id="KAJ0965810.1"/>
    </source>
</evidence>
<protein>
    <submittedName>
        <fullName evidence="3">Uncharacterized protein</fullName>
    </submittedName>
</protein>
<gene>
    <name evidence="3" type="ORF">J5N97_026948</name>
</gene>
<organism evidence="3 4">
    <name type="scientific">Dioscorea zingiberensis</name>
    <dbReference type="NCBI Taxonomy" id="325984"/>
    <lineage>
        <taxon>Eukaryota</taxon>
        <taxon>Viridiplantae</taxon>
        <taxon>Streptophyta</taxon>
        <taxon>Embryophyta</taxon>
        <taxon>Tracheophyta</taxon>
        <taxon>Spermatophyta</taxon>
        <taxon>Magnoliopsida</taxon>
        <taxon>Liliopsida</taxon>
        <taxon>Dioscoreales</taxon>
        <taxon>Dioscoreaceae</taxon>
        <taxon>Dioscorea</taxon>
    </lineage>
</organism>
<name>A0A9D5C3B8_9LILI</name>
<reference evidence="3" key="1">
    <citation type="submission" date="2021-03" db="EMBL/GenBank/DDBJ databases">
        <authorList>
            <person name="Li Z."/>
            <person name="Yang C."/>
        </authorList>
    </citation>
    <scope>NUCLEOTIDE SEQUENCE</scope>
    <source>
        <strain evidence="3">Dzin_1.0</strain>
        <tissue evidence="3">Leaf</tissue>
    </source>
</reference>
<feature type="region of interest" description="Disordered" evidence="2">
    <location>
        <begin position="95"/>
        <end position="121"/>
    </location>
</feature>
<feature type="region of interest" description="Disordered" evidence="2">
    <location>
        <begin position="676"/>
        <end position="711"/>
    </location>
</feature>
<dbReference type="InterPro" id="IPR038864">
    <property type="entry name" value="HDR1"/>
</dbReference>
<proteinExistence type="predicted"/>
<feature type="compositionally biased region" description="Basic and acidic residues" evidence="2">
    <location>
        <begin position="676"/>
        <end position="697"/>
    </location>
</feature>
<keyword evidence="4" id="KW-1185">Reference proteome</keyword>
<dbReference type="PANTHER" id="PTHR37205">
    <property type="entry name" value="F23A5.30 PROTEIN"/>
    <property type="match status" value="1"/>
</dbReference>
<keyword evidence="1" id="KW-0175">Coiled coil</keyword>